<protein>
    <submittedName>
        <fullName evidence="1">Uncharacterized protein</fullName>
    </submittedName>
</protein>
<dbReference type="EMBL" id="JACEIK010000614">
    <property type="protein sequence ID" value="MCD7459826.1"/>
    <property type="molecule type" value="Genomic_DNA"/>
</dbReference>
<name>A0ABS8SLS4_DATST</name>
<organism evidence="1 2">
    <name type="scientific">Datura stramonium</name>
    <name type="common">Jimsonweed</name>
    <name type="synonym">Common thornapple</name>
    <dbReference type="NCBI Taxonomy" id="4076"/>
    <lineage>
        <taxon>Eukaryota</taxon>
        <taxon>Viridiplantae</taxon>
        <taxon>Streptophyta</taxon>
        <taxon>Embryophyta</taxon>
        <taxon>Tracheophyta</taxon>
        <taxon>Spermatophyta</taxon>
        <taxon>Magnoliopsida</taxon>
        <taxon>eudicotyledons</taxon>
        <taxon>Gunneridae</taxon>
        <taxon>Pentapetalae</taxon>
        <taxon>asterids</taxon>
        <taxon>lamiids</taxon>
        <taxon>Solanales</taxon>
        <taxon>Solanaceae</taxon>
        <taxon>Solanoideae</taxon>
        <taxon>Datureae</taxon>
        <taxon>Datura</taxon>
    </lineage>
</organism>
<comment type="caution">
    <text evidence="1">The sequence shown here is derived from an EMBL/GenBank/DDBJ whole genome shotgun (WGS) entry which is preliminary data.</text>
</comment>
<evidence type="ECO:0000313" key="1">
    <source>
        <dbReference type="EMBL" id="MCD7459826.1"/>
    </source>
</evidence>
<proteinExistence type="predicted"/>
<reference evidence="1 2" key="1">
    <citation type="journal article" date="2021" name="BMC Genomics">
        <title>Datura genome reveals duplications of psychoactive alkaloid biosynthetic genes and high mutation rate following tissue culture.</title>
        <authorList>
            <person name="Rajewski A."/>
            <person name="Carter-House D."/>
            <person name="Stajich J."/>
            <person name="Litt A."/>
        </authorList>
    </citation>
    <scope>NUCLEOTIDE SEQUENCE [LARGE SCALE GENOMIC DNA]</scope>
    <source>
        <strain evidence="1">AR-01</strain>
    </source>
</reference>
<evidence type="ECO:0000313" key="2">
    <source>
        <dbReference type="Proteomes" id="UP000823775"/>
    </source>
</evidence>
<sequence>MKREICGWCNGCSLEIMEVVDGVDGVNEEREEKRVRWCSGSPEILEEMKVVGVWFRRQGTAVETVSLRNSEAARWREARVSGEGERRWCLRPRWPKIMVRGEEDGERVRWSRGMEVFRRLWREKKEEKCPRRGGGVAAKRERRRGEAAAFLLRE</sequence>
<dbReference type="Proteomes" id="UP000823775">
    <property type="component" value="Unassembled WGS sequence"/>
</dbReference>
<gene>
    <name evidence="1" type="ORF">HAX54_042049</name>
</gene>
<keyword evidence="2" id="KW-1185">Reference proteome</keyword>
<accession>A0ABS8SLS4</accession>